<dbReference type="RefSeq" id="XP_006667577.1">
    <property type="nucleotide sequence ID" value="XM_006667514.1"/>
</dbReference>
<feature type="domain" description="DUF2421" evidence="3">
    <location>
        <begin position="894"/>
        <end position="1108"/>
    </location>
</feature>
<keyword evidence="2" id="KW-0472">Membrane</keyword>
<proteinExistence type="predicted"/>
<evidence type="ECO:0000313" key="5">
    <source>
        <dbReference type="EMBL" id="EGX94091.1"/>
    </source>
</evidence>
<gene>
    <name evidence="5" type="ORF">CCM_02362</name>
</gene>
<feature type="region of interest" description="Disordered" evidence="1">
    <location>
        <begin position="114"/>
        <end position="223"/>
    </location>
</feature>
<dbReference type="OMA" id="DTHIPSY"/>
<dbReference type="HOGENOM" id="CLU_003918_0_0_1"/>
<feature type="compositionally biased region" description="Basic residues" evidence="1">
    <location>
        <begin position="200"/>
        <end position="220"/>
    </location>
</feature>
<dbReference type="STRING" id="983644.G3J9B2"/>
<feature type="transmembrane region" description="Helical" evidence="2">
    <location>
        <begin position="873"/>
        <end position="893"/>
    </location>
</feature>
<evidence type="ECO:0000313" key="6">
    <source>
        <dbReference type="Proteomes" id="UP000001610"/>
    </source>
</evidence>
<feature type="transmembrane region" description="Helical" evidence="2">
    <location>
        <begin position="275"/>
        <end position="296"/>
    </location>
</feature>
<feature type="transmembrane region" description="Helical" evidence="2">
    <location>
        <begin position="337"/>
        <end position="356"/>
    </location>
</feature>
<keyword evidence="6" id="KW-1185">Reference proteome</keyword>
<feature type="transmembrane region" description="Helical" evidence="2">
    <location>
        <begin position="808"/>
        <end position="828"/>
    </location>
</feature>
<dbReference type="InterPro" id="IPR018823">
    <property type="entry name" value="ArAE_2_N"/>
</dbReference>
<dbReference type="Pfam" id="PF10337">
    <property type="entry name" value="ArAE_2_N"/>
    <property type="match status" value="1"/>
</dbReference>
<dbReference type="EMBL" id="JH126400">
    <property type="protein sequence ID" value="EGX94091.1"/>
    <property type="molecule type" value="Genomic_DNA"/>
</dbReference>
<evidence type="ECO:0000256" key="2">
    <source>
        <dbReference type="SAM" id="Phobius"/>
    </source>
</evidence>
<reference evidence="5 6" key="1">
    <citation type="journal article" date="2011" name="Genome Biol.">
        <title>Genome sequence of the insect pathogenic fungus Cordyceps militaris, a valued traditional Chinese medicine.</title>
        <authorList>
            <person name="Zheng P."/>
            <person name="Xia Y."/>
            <person name="Xiao G."/>
            <person name="Xiong C."/>
            <person name="Hu X."/>
            <person name="Zhang S."/>
            <person name="Zheng H."/>
            <person name="Huang Y."/>
            <person name="Zhou Y."/>
            <person name="Wang S."/>
            <person name="Zhao G.P."/>
            <person name="Liu X."/>
            <person name="St Leger R.J."/>
            <person name="Wang C."/>
        </authorList>
    </citation>
    <scope>NUCLEOTIDE SEQUENCE [LARGE SCALE GENOMIC DNA]</scope>
    <source>
        <strain evidence="5 6">CM01</strain>
    </source>
</reference>
<dbReference type="KEGG" id="cmt:CCM_02362"/>
<evidence type="ECO:0000256" key="1">
    <source>
        <dbReference type="SAM" id="MobiDB-lite"/>
    </source>
</evidence>
<dbReference type="Proteomes" id="UP000001610">
    <property type="component" value="Unassembled WGS sequence"/>
</dbReference>
<feature type="transmembrane region" description="Helical" evidence="2">
    <location>
        <begin position="303"/>
        <end position="325"/>
    </location>
</feature>
<dbReference type="PANTHER" id="PTHR37994">
    <property type="entry name" value="ARAE_2_N DOMAIN-CONTAINING PROTEIN-RELATED"/>
    <property type="match status" value="1"/>
</dbReference>
<sequence length="1120" mass="122451">MSADPFAKLDDTSLVQKYSSQNPSVELSARVRQQQIRLGHATESSSYSCAIFWSPLTAGRFAIEASWTDCSTSAGFCRDLSVRTHQQTSTHLPNETPVTGCSLQRHASGSISQSIGIDWHPDRHGKGASLVREPRRLQRRHHARVRAAPATDPAPSAVARPLQPAGPDDDAALHRRRLGRVAAHPHQPEPAALRPDDVPRRRRRLHHPARRQPHRGRRRLPLAAARHVPGLGLGARLHARRPGRPALQQQVGATAQATGNNDTAAIATILVHDGFMLDTRVTVVYFVMGCLFVYFVSRLRYSFNLTVLTQLFGLIAIDIFLVIGPTLTRWTPRLPEVVVLPAACGCAIGIACAVFVSPQSTSQVAVGQIEDLLTMLNHPIQTGRQFVAGSLDFDANLLKRTKRRAITLYAQLQPNMAFLPLDVSRGQWSADDVKAVYTKFQDVLAATFALLDFQVARVTSQDKIDKLRDIINPPQTASSDDKEARPRDPRHAKILQNPELINALIAPGTVVGSDDMRAALHTSSEAVLDATADAISHLVEALSLVNMNRWFMSKSARTRLPQAAIAVRQIGTRLTQAREACIADTTKAAIDIHGNLFDEDGLFKTEMKDEANKVAGLVIAFVIEEHIIATAAAYEKLTAEVAQLLETRTTNQFWGPLRRRLARSTDQGTDAPALSGQAVIDPDRIQTQARETERRIKVVSKGHGIPKKRGNPIARTIAAISSWLTAPGSLYALRVVAVTIATGIPAVIPHTAGFYYREKGIWTLVTAQTCILMYMSDFTFSIMTRAVGTVFGGLLGLVIWYISAGTGIGNPYGLAAALPFGIILFIWARLWLPQAYLQGTGLGASTFAMIIGYSWDMHHLSTYGLPGLGYQTFWRRLVTVLIGFAAALIVQMLPKPPSGTHHVAKTLANSLHTISDHYALLISHWGSGSAIGGDYSGVRNVITSTGLAVGQSLSALNDPIAMLKFETTMSPFDKTSLRRAQELLILMNQSLTKVMLAGTTLPIEYQKRLIKTSGIADDACISNIMSVLVLAKQSLRSGGPLPERLPTPLLATCYGDYCAKHGFVELRREYMESEDFRAYCVALSAYLTFLHAADELVSMLKETVGESHIVHDWSELSETV</sequence>
<evidence type="ECO:0008006" key="7">
    <source>
        <dbReference type="Google" id="ProtNLM"/>
    </source>
</evidence>
<feature type="transmembrane region" description="Helical" evidence="2">
    <location>
        <begin position="782"/>
        <end position="802"/>
    </location>
</feature>
<dbReference type="VEuPathDB" id="FungiDB:CCM_02362"/>
<keyword evidence="2" id="KW-1133">Transmembrane helix</keyword>
<dbReference type="GeneID" id="18164389"/>
<name>G3J9B2_CORMM</name>
<evidence type="ECO:0000259" key="3">
    <source>
        <dbReference type="Pfam" id="PF10334"/>
    </source>
</evidence>
<dbReference type="InterPro" id="IPR018820">
    <property type="entry name" value="BRE4-related_DUF2421"/>
</dbReference>
<evidence type="ECO:0000259" key="4">
    <source>
        <dbReference type="Pfam" id="PF10337"/>
    </source>
</evidence>
<organism evidence="5 6">
    <name type="scientific">Cordyceps militaris (strain CM01)</name>
    <name type="common">Caterpillar fungus</name>
    <dbReference type="NCBI Taxonomy" id="983644"/>
    <lineage>
        <taxon>Eukaryota</taxon>
        <taxon>Fungi</taxon>
        <taxon>Dikarya</taxon>
        <taxon>Ascomycota</taxon>
        <taxon>Pezizomycotina</taxon>
        <taxon>Sordariomycetes</taxon>
        <taxon>Hypocreomycetidae</taxon>
        <taxon>Hypocreales</taxon>
        <taxon>Cordycipitaceae</taxon>
        <taxon>Cordyceps</taxon>
    </lineage>
</organism>
<dbReference type="OrthoDB" id="2274698at2759"/>
<feature type="transmembrane region" description="Helical" evidence="2">
    <location>
        <begin position="835"/>
        <end position="853"/>
    </location>
</feature>
<dbReference type="InParanoid" id="G3J9B2"/>
<protein>
    <recommendedName>
        <fullName evidence="7">DUF2421 domain-containing protein</fullName>
    </recommendedName>
</protein>
<feature type="domain" description="Putative ER transporter 6TM N-terminal" evidence="4">
    <location>
        <begin position="246"/>
        <end position="586"/>
    </location>
</feature>
<accession>G3J9B2</accession>
<dbReference type="Pfam" id="PF10334">
    <property type="entry name" value="BRE4"/>
    <property type="match status" value="1"/>
</dbReference>
<dbReference type="AlphaFoldDB" id="G3J9B2"/>
<keyword evidence="2" id="KW-0812">Transmembrane</keyword>
<dbReference type="eggNOG" id="KOG4711">
    <property type="taxonomic scope" value="Eukaryota"/>
</dbReference>
<dbReference type="PANTHER" id="PTHR37994:SF3">
    <property type="entry name" value="ER TRANSPORTER 6TM N-TERMINAL DOMAIN-CONTAINING PROTEIN"/>
    <property type="match status" value="1"/>
</dbReference>